<organism evidence="1 2">
    <name type="scientific">Pontibacter arcticus</name>
    <dbReference type="NCBI Taxonomy" id="2080288"/>
    <lineage>
        <taxon>Bacteria</taxon>
        <taxon>Pseudomonadati</taxon>
        <taxon>Bacteroidota</taxon>
        <taxon>Cytophagia</taxon>
        <taxon>Cytophagales</taxon>
        <taxon>Hymenobacteraceae</taxon>
        <taxon>Pontibacter</taxon>
    </lineage>
</organism>
<dbReference type="EMBL" id="QMDV01000002">
    <property type="protein sequence ID" value="RAU83504.1"/>
    <property type="molecule type" value="Genomic_DNA"/>
</dbReference>
<dbReference type="Proteomes" id="UP000251692">
    <property type="component" value="Unassembled WGS sequence"/>
</dbReference>
<evidence type="ECO:0000313" key="2">
    <source>
        <dbReference type="Proteomes" id="UP000251692"/>
    </source>
</evidence>
<reference evidence="1 2" key="2">
    <citation type="submission" date="2018-07" db="EMBL/GenBank/DDBJ databases">
        <title>Pontibacter sp. 2b14 genomic sequence and assembly.</title>
        <authorList>
            <person name="Du Z.-J."/>
        </authorList>
    </citation>
    <scope>NUCLEOTIDE SEQUENCE [LARGE SCALE GENOMIC DNA]</scope>
    <source>
        <strain evidence="1 2">2b14</strain>
    </source>
</reference>
<dbReference type="OrthoDB" id="1118958at2"/>
<reference evidence="1 2" key="1">
    <citation type="submission" date="2018-06" db="EMBL/GenBank/DDBJ databases">
        <authorList>
            <person name="Liu Z.-W."/>
        </authorList>
    </citation>
    <scope>NUCLEOTIDE SEQUENCE [LARGE SCALE GENOMIC DNA]</scope>
    <source>
        <strain evidence="1 2">2b14</strain>
    </source>
</reference>
<proteinExistence type="predicted"/>
<comment type="caution">
    <text evidence="1">The sequence shown here is derived from an EMBL/GenBank/DDBJ whole genome shotgun (WGS) entry which is preliminary data.</text>
</comment>
<keyword evidence="2" id="KW-1185">Reference proteome</keyword>
<gene>
    <name evidence="1" type="ORF">DP923_09275</name>
</gene>
<dbReference type="AlphaFoldDB" id="A0A364RGV3"/>
<name>A0A364RGV3_9BACT</name>
<protein>
    <submittedName>
        <fullName evidence="1">DUF3575 domain-containing protein</fullName>
    </submittedName>
</protein>
<accession>A0A364RGV3</accession>
<evidence type="ECO:0000313" key="1">
    <source>
        <dbReference type="EMBL" id="RAU83504.1"/>
    </source>
</evidence>
<sequence length="247" mass="27717">MVKPDIAANELYKKNIIKLNVTSLLFNNYNITYERAIRRKMTLSVGYRFMPKSALNDVPLLKKGIEIADEAGAFDDSEDFNIKEDMSKMFMSNNAFTGELRFYTGKKVGARGFYVSLYGRYTDMRFDYDYEYEGETQTYAMPISIQTKGYGGGVMLGAQWLIAKRVTFDWNIVGGHFGKMTGTANGTSDLRDMPMAERRDLEEEIESLGEVGNKRYLEATVTDNGVNAKANGPFAGLRAGFTLGVAF</sequence>